<reference evidence="12" key="2">
    <citation type="submission" date="2025-09" db="UniProtKB">
        <authorList>
            <consortium name="Ensembl"/>
        </authorList>
    </citation>
    <scope>IDENTIFICATION</scope>
</reference>
<keyword evidence="6 8" id="KW-0408">Iron</keyword>
<feature type="binding site" evidence="8">
    <location>
        <position position="120"/>
    </location>
    <ligand>
        <name>Fe cation</name>
        <dbReference type="ChEBI" id="CHEBI:24875"/>
        <label>1</label>
    </ligand>
</feature>
<evidence type="ECO:0000256" key="4">
    <source>
        <dbReference type="ARBA" id="ARBA00022723"/>
    </source>
</evidence>
<keyword evidence="5" id="KW-0560">Oxidoreductase</keyword>
<comment type="catalytic activity">
    <reaction evidence="7">
        <text>4 Fe(2+) + O2 + 4 H(+) = 4 Fe(3+) + 2 H2O</text>
        <dbReference type="Rhea" id="RHEA:11148"/>
        <dbReference type="ChEBI" id="CHEBI:15377"/>
        <dbReference type="ChEBI" id="CHEBI:15378"/>
        <dbReference type="ChEBI" id="CHEBI:15379"/>
        <dbReference type="ChEBI" id="CHEBI:29033"/>
        <dbReference type="ChEBI" id="CHEBI:29034"/>
        <dbReference type="EC" id="1.16.3.1"/>
    </reaction>
</comment>
<dbReference type="InterPro" id="IPR012347">
    <property type="entry name" value="Ferritin-like"/>
</dbReference>
<reference evidence="12" key="1">
    <citation type="submission" date="2025-08" db="UniProtKB">
        <authorList>
            <consortium name="Ensembl"/>
        </authorList>
    </citation>
    <scope>IDENTIFICATION</scope>
</reference>
<protein>
    <recommendedName>
        <fullName evidence="9">Ferritin</fullName>
    </recommendedName>
</protein>
<evidence type="ECO:0000256" key="3">
    <source>
        <dbReference type="ARBA" id="ARBA00022434"/>
    </source>
</evidence>
<dbReference type="Proteomes" id="UP000694416">
    <property type="component" value="Unplaced"/>
</dbReference>
<feature type="compositionally biased region" description="Basic residues" evidence="10">
    <location>
        <begin position="31"/>
        <end position="49"/>
    </location>
</feature>
<dbReference type="GO" id="GO:0008199">
    <property type="term" value="F:ferric iron binding"/>
    <property type="evidence" value="ECO:0007669"/>
    <property type="project" value="InterPro"/>
</dbReference>
<keyword evidence="4 8" id="KW-0479">Metal-binding</keyword>
<feature type="domain" description="Ferritin-like diiron" evidence="11">
    <location>
        <begin position="65"/>
        <end position="214"/>
    </location>
</feature>
<dbReference type="SUPFAM" id="SSF47240">
    <property type="entry name" value="Ferritin-like"/>
    <property type="match status" value="1"/>
</dbReference>
<evidence type="ECO:0000256" key="8">
    <source>
        <dbReference type="PIRSR" id="PIRSR601519-1"/>
    </source>
</evidence>
<dbReference type="PROSITE" id="PS50905">
    <property type="entry name" value="FERRITIN_LIKE"/>
    <property type="match status" value="1"/>
</dbReference>
<keyword evidence="13" id="KW-1185">Reference proteome</keyword>
<evidence type="ECO:0000313" key="13">
    <source>
        <dbReference type="Proteomes" id="UP000694416"/>
    </source>
</evidence>
<feature type="compositionally biased region" description="Low complexity" evidence="10">
    <location>
        <begin position="50"/>
        <end position="61"/>
    </location>
</feature>
<dbReference type="CDD" id="cd01056">
    <property type="entry name" value="Euk_Ferritin"/>
    <property type="match status" value="1"/>
</dbReference>
<dbReference type="GO" id="GO:0006826">
    <property type="term" value="P:iron ion transport"/>
    <property type="evidence" value="ECO:0007669"/>
    <property type="project" value="InterPro"/>
</dbReference>
<dbReference type="GO" id="GO:0005776">
    <property type="term" value="C:autophagosome"/>
    <property type="evidence" value="ECO:0007669"/>
    <property type="project" value="UniProtKB-SubCell"/>
</dbReference>
<feature type="binding site" evidence="8">
    <location>
        <position position="196"/>
    </location>
    <ligand>
        <name>Fe cation</name>
        <dbReference type="ChEBI" id="CHEBI:24875"/>
        <label>1</label>
    </ligand>
</feature>
<feature type="binding site" evidence="8">
    <location>
        <position position="162"/>
    </location>
    <ligand>
        <name>Fe cation</name>
        <dbReference type="ChEBI" id="CHEBI:24875"/>
        <label>1</label>
    </ligand>
</feature>
<organism evidence="12 13">
    <name type="scientific">Piliocolobus tephrosceles</name>
    <name type="common">Ugandan red Colobus</name>
    <dbReference type="NCBI Taxonomy" id="591936"/>
    <lineage>
        <taxon>Eukaryota</taxon>
        <taxon>Metazoa</taxon>
        <taxon>Chordata</taxon>
        <taxon>Craniata</taxon>
        <taxon>Vertebrata</taxon>
        <taxon>Euteleostomi</taxon>
        <taxon>Mammalia</taxon>
        <taxon>Eutheria</taxon>
        <taxon>Euarchontoglires</taxon>
        <taxon>Primates</taxon>
        <taxon>Haplorrhini</taxon>
        <taxon>Catarrhini</taxon>
        <taxon>Cercopithecidae</taxon>
        <taxon>Colobinae</taxon>
        <taxon>Piliocolobus</taxon>
    </lineage>
</organism>
<sequence>MEPGAGPPSWPAAHSQPSVTSSPRPRTAQGPRRRRSTPRSHRRRRRRRLSLASAMRTASTSQVRQNYHQDSEAAINCQINLELYASYVYLSISYYFDRDDVASKNFAKYFLHQSHEGREHAEKLMKLQNQRGGRIFLQDIKKPDYDDWKSGLNAMECALHLEKIVNRSLLELHKLATDKNDPHLCDFIETHYLNEQVKAIKELGDHVTNLRKMGAPGSGLAEYLFDKHTLEDSDNES</sequence>
<feature type="binding site" evidence="8">
    <location>
        <position position="82"/>
    </location>
    <ligand>
        <name>Fe cation</name>
        <dbReference type="ChEBI" id="CHEBI:24875"/>
        <label>1</label>
    </ligand>
</feature>
<accession>A0A8C9GXW0</accession>
<comment type="function">
    <text evidence="9">Stores iron in a soluble, non-toxic, readily available form. Important for iron homeostasis. Iron is taken up in the ferrous form and deposited as ferric hydroxides after oxidation.</text>
</comment>
<dbReference type="PROSITE" id="PS00540">
    <property type="entry name" value="FERRITIN_1"/>
    <property type="match status" value="1"/>
</dbReference>
<dbReference type="GO" id="GO:0004322">
    <property type="term" value="F:ferroxidase activity"/>
    <property type="evidence" value="ECO:0007669"/>
    <property type="project" value="UniProtKB-EC"/>
</dbReference>
<dbReference type="FunFam" id="1.20.1260.10:FF:000016">
    <property type="entry name" value="Ferritin heavy chain"/>
    <property type="match status" value="1"/>
</dbReference>
<dbReference type="InterPro" id="IPR009040">
    <property type="entry name" value="Ferritin-like_diiron"/>
</dbReference>
<dbReference type="InterPro" id="IPR009078">
    <property type="entry name" value="Ferritin-like_SF"/>
</dbReference>
<evidence type="ECO:0000259" key="11">
    <source>
        <dbReference type="PROSITE" id="PS50905"/>
    </source>
</evidence>
<dbReference type="GO" id="GO:0008198">
    <property type="term" value="F:ferrous iron binding"/>
    <property type="evidence" value="ECO:0007669"/>
    <property type="project" value="TreeGrafter"/>
</dbReference>
<dbReference type="InterPro" id="IPR014034">
    <property type="entry name" value="Ferritin_CS"/>
</dbReference>
<evidence type="ECO:0000256" key="9">
    <source>
        <dbReference type="RuleBase" id="RU361145"/>
    </source>
</evidence>
<dbReference type="PANTHER" id="PTHR11431">
    <property type="entry name" value="FERRITIN"/>
    <property type="match status" value="1"/>
</dbReference>
<dbReference type="Ensembl" id="ENSPTET00000017772.1">
    <property type="protein sequence ID" value="ENSPTEP00000011782.1"/>
    <property type="gene ID" value="ENSPTEG00000013263.1"/>
</dbReference>
<evidence type="ECO:0000313" key="12">
    <source>
        <dbReference type="Ensembl" id="ENSPTEP00000011782.1"/>
    </source>
</evidence>
<evidence type="ECO:0000256" key="7">
    <source>
        <dbReference type="ARBA" id="ARBA00047990"/>
    </source>
</evidence>
<dbReference type="PANTHER" id="PTHR11431:SF37">
    <property type="entry name" value="FERRITIN HEAVY CHAIN"/>
    <property type="match status" value="1"/>
</dbReference>
<evidence type="ECO:0000256" key="2">
    <source>
        <dbReference type="ARBA" id="ARBA00007513"/>
    </source>
</evidence>
<dbReference type="Pfam" id="PF00210">
    <property type="entry name" value="Ferritin"/>
    <property type="match status" value="1"/>
</dbReference>
<evidence type="ECO:0000256" key="10">
    <source>
        <dbReference type="SAM" id="MobiDB-lite"/>
    </source>
</evidence>
<comment type="similarity">
    <text evidence="2 9">Belongs to the ferritin family.</text>
</comment>
<dbReference type="InterPro" id="IPR001519">
    <property type="entry name" value="Ferritin"/>
</dbReference>
<keyword evidence="3 9" id="KW-0409">Iron storage</keyword>
<comment type="subcellular location">
    <subcellularLocation>
        <location evidence="1">Cytoplasmic vesicle</location>
        <location evidence="1">Autophagosome</location>
    </subcellularLocation>
</comment>
<dbReference type="GO" id="GO:0006879">
    <property type="term" value="P:intracellular iron ion homeostasis"/>
    <property type="evidence" value="ECO:0007669"/>
    <property type="project" value="UniProtKB-KW"/>
</dbReference>
<dbReference type="AlphaFoldDB" id="A0A8C9GXW0"/>
<feature type="region of interest" description="Disordered" evidence="10">
    <location>
        <begin position="1"/>
        <end position="66"/>
    </location>
</feature>
<evidence type="ECO:0000256" key="1">
    <source>
        <dbReference type="ARBA" id="ARBA00004419"/>
    </source>
</evidence>
<proteinExistence type="inferred from homology"/>
<evidence type="ECO:0000256" key="6">
    <source>
        <dbReference type="ARBA" id="ARBA00023004"/>
    </source>
</evidence>
<dbReference type="InterPro" id="IPR008331">
    <property type="entry name" value="Ferritin_DPS_dom"/>
</dbReference>
<name>A0A8C9GXW0_9PRIM</name>
<dbReference type="Gene3D" id="1.20.1260.10">
    <property type="match status" value="1"/>
</dbReference>
<evidence type="ECO:0000256" key="5">
    <source>
        <dbReference type="ARBA" id="ARBA00023002"/>
    </source>
</evidence>
<feature type="compositionally biased region" description="Pro residues" evidence="10">
    <location>
        <begin position="1"/>
        <end position="10"/>
    </location>
</feature>
<dbReference type="PROSITE" id="PS00204">
    <property type="entry name" value="FERRITIN_2"/>
    <property type="match status" value="1"/>
</dbReference>